<dbReference type="Proteomes" id="UP000635828">
    <property type="component" value="Unassembled WGS sequence"/>
</dbReference>
<organism evidence="2 3">
    <name type="scientific">Anaerostipes hominis</name>
    <name type="common">ex Liu et al. 2021</name>
    <dbReference type="NCBI Taxonomy" id="2763018"/>
    <lineage>
        <taxon>Bacteria</taxon>
        <taxon>Bacillati</taxon>
        <taxon>Bacillota</taxon>
        <taxon>Clostridia</taxon>
        <taxon>Lachnospirales</taxon>
        <taxon>Lachnospiraceae</taxon>
        <taxon>Anaerostipes</taxon>
    </lineage>
</organism>
<evidence type="ECO:0000313" key="3">
    <source>
        <dbReference type="Proteomes" id="UP000635828"/>
    </source>
</evidence>
<name>A0ABR7FU15_9FIRM</name>
<dbReference type="EMBL" id="JACOOS010000011">
    <property type="protein sequence ID" value="MBC5677976.1"/>
    <property type="molecule type" value="Genomic_DNA"/>
</dbReference>
<feature type="transmembrane region" description="Helical" evidence="1">
    <location>
        <begin position="77"/>
        <end position="98"/>
    </location>
</feature>
<keyword evidence="1" id="KW-1133">Transmembrane helix</keyword>
<sequence length="110" mass="12031">MVLWSTVFCVIFGLSVALFSASTISQFTKDDLVMIDVGRKALRTNGLSFFVFGCYTVYSSLYLALGKAKEGFILGTCRQGICFLPIILAAAVTVFMAFSLRRELIAFSCA</sequence>
<reference evidence="2 3" key="1">
    <citation type="submission" date="2020-08" db="EMBL/GenBank/DDBJ databases">
        <title>Genome public.</title>
        <authorList>
            <person name="Liu C."/>
            <person name="Sun Q."/>
        </authorList>
    </citation>
    <scope>NUCLEOTIDE SEQUENCE [LARGE SCALE GENOMIC DNA]</scope>
    <source>
        <strain evidence="2 3">NSJ-7</strain>
    </source>
</reference>
<gene>
    <name evidence="2" type="ORF">H8S22_10275</name>
</gene>
<evidence type="ECO:0000313" key="2">
    <source>
        <dbReference type="EMBL" id="MBC5677976.1"/>
    </source>
</evidence>
<accession>A0ABR7FU15</accession>
<keyword evidence="1" id="KW-0472">Membrane</keyword>
<proteinExistence type="predicted"/>
<keyword evidence="3" id="KW-1185">Reference proteome</keyword>
<keyword evidence="1" id="KW-0812">Transmembrane</keyword>
<feature type="transmembrane region" description="Helical" evidence="1">
    <location>
        <begin position="47"/>
        <end position="65"/>
    </location>
</feature>
<evidence type="ECO:0000256" key="1">
    <source>
        <dbReference type="SAM" id="Phobius"/>
    </source>
</evidence>
<comment type="caution">
    <text evidence="2">The sequence shown here is derived from an EMBL/GenBank/DDBJ whole genome shotgun (WGS) entry which is preliminary data.</text>
</comment>
<protein>
    <submittedName>
        <fullName evidence="2">Uncharacterized protein</fullName>
    </submittedName>
</protein>